<name>A0A7W6YUN2_RHILE</name>
<accession>A0A7W6YUN2</accession>
<reference evidence="1 2" key="1">
    <citation type="submission" date="2020-08" db="EMBL/GenBank/DDBJ databases">
        <title>Genomic Encyclopedia of Type Strains, Phase IV (KMG-V): Genome sequencing to study the core and pangenomes of soil and plant-associated prokaryotes.</title>
        <authorList>
            <person name="Whitman W."/>
        </authorList>
    </citation>
    <scope>NUCLEOTIDE SEQUENCE [LARGE SCALE GENOMIC DNA]</scope>
    <source>
        <strain evidence="1 2">SEMIA 4011</strain>
    </source>
</reference>
<gene>
    <name evidence="1" type="ORF">GGE66_006264</name>
</gene>
<dbReference type="Pfam" id="PF08808">
    <property type="entry name" value="RES"/>
    <property type="match status" value="1"/>
</dbReference>
<dbReference type="InterPro" id="IPR014914">
    <property type="entry name" value="RES_dom"/>
</dbReference>
<dbReference type="EMBL" id="JACIIJ010000023">
    <property type="protein sequence ID" value="MBB6225238.1"/>
    <property type="molecule type" value="Genomic_DNA"/>
</dbReference>
<evidence type="ECO:0000313" key="1">
    <source>
        <dbReference type="EMBL" id="MBB6225238.1"/>
    </source>
</evidence>
<proteinExistence type="predicted"/>
<organism evidence="1 2">
    <name type="scientific">Rhizobium leguminosarum</name>
    <dbReference type="NCBI Taxonomy" id="384"/>
    <lineage>
        <taxon>Bacteria</taxon>
        <taxon>Pseudomonadati</taxon>
        <taxon>Pseudomonadota</taxon>
        <taxon>Alphaproteobacteria</taxon>
        <taxon>Hyphomicrobiales</taxon>
        <taxon>Rhizobiaceae</taxon>
        <taxon>Rhizobium/Agrobacterium group</taxon>
        <taxon>Rhizobium</taxon>
    </lineage>
</organism>
<dbReference type="RefSeq" id="WP_237358602.1">
    <property type="nucleotide sequence ID" value="NZ_JACIGV010000030.1"/>
</dbReference>
<evidence type="ECO:0000313" key="2">
    <source>
        <dbReference type="Proteomes" id="UP000517187"/>
    </source>
</evidence>
<dbReference type="Proteomes" id="UP000517187">
    <property type="component" value="Unassembled WGS sequence"/>
</dbReference>
<protein>
    <submittedName>
        <fullName evidence="1">Uncharacterized protein</fullName>
    </submittedName>
</protein>
<dbReference type="AlphaFoldDB" id="A0A7W6YUN2"/>
<sequence length="246" mass="27988">MSDNMWTRSVAANSFTVIDVKQTFFTLIPSRFPTIDVFARVANGRSKELAEIESLTNPRLKDRERILRGGATIVDDNAPLLQNWNHAPFTYHNPEGSRFFGPENPVLELFSDIQTALSVSIWKRERFLSRTSEAPIGLEMRELSRTVKGRFVDGRDWDPDLDIDTRYKRGRHIMDAGFDGLLYRPPERGAGFCVCVLRGEVLDRAVQGNHFKFVWDGKLISRIYSFGSGKEYVPDDLRGSENVIAA</sequence>
<comment type="caution">
    <text evidence="1">The sequence shown here is derived from an EMBL/GenBank/DDBJ whole genome shotgun (WGS) entry which is preliminary data.</text>
</comment>